<name>A0ACC0J4C6_9ERIC</name>
<dbReference type="Proteomes" id="UP001060215">
    <property type="component" value="Chromosome 1"/>
</dbReference>
<comment type="caution">
    <text evidence="1">The sequence shown here is derived from an EMBL/GenBank/DDBJ whole genome shotgun (WGS) entry which is preliminary data.</text>
</comment>
<keyword evidence="2" id="KW-1185">Reference proteome</keyword>
<evidence type="ECO:0000313" key="2">
    <source>
        <dbReference type="Proteomes" id="UP001060215"/>
    </source>
</evidence>
<protein>
    <submittedName>
        <fullName evidence="1">Uncharacterized protein</fullName>
    </submittedName>
</protein>
<evidence type="ECO:0000313" key="1">
    <source>
        <dbReference type="EMBL" id="KAI8031689.1"/>
    </source>
</evidence>
<organism evidence="1 2">
    <name type="scientific">Camellia lanceoleosa</name>
    <dbReference type="NCBI Taxonomy" id="1840588"/>
    <lineage>
        <taxon>Eukaryota</taxon>
        <taxon>Viridiplantae</taxon>
        <taxon>Streptophyta</taxon>
        <taxon>Embryophyta</taxon>
        <taxon>Tracheophyta</taxon>
        <taxon>Spermatophyta</taxon>
        <taxon>Magnoliopsida</taxon>
        <taxon>eudicotyledons</taxon>
        <taxon>Gunneridae</taxon>
        <taxon>Pentapetalae</taxon>
        <taxon>asterids</taxon>
        <taxon>Ericales</taxon>
        <taxon>Theaceae</taxon>
        <taxon>Camellia</taxon>
    </lineage>
</organism>
<dbReference type="EMBL" id="CM045758">
    <property type="protein sequence ID" value="KAI8031689.1"/>
    <property type="molecule type" value="Genomic_DNA"/>
</dbReference>
<gene>
    <name evidence="1" type="ORF">LOK49_LG01G02084</name>
</gene>
<reference evidence="1 2" key="1">
    <citation type="journal article" date="2022" name="Plant J.">
        <title>Chromosome-level genome of Camellia lanceoleosa provides a valuable resource for understanding genome evolution and self-incompatibility.</title>
        <authorList>
            <person name="Gong W."/>
            <person name="Xiao S."/>
            <person name="Wang L."/>
            <person name="Liao Z."/>
            <person name="Chang Y."/>
            <person name="Mo W."/>
            <person name="Hu G."/>
            <person name="Li W."/>
            <person name="Zhao G."/>
            <person name="Zhu H."/>
            <person name="Hu X."/>
            <person name="Ji K."/>
            <person name="Xiang X."/>
            <person name="Song Q."/>
            <person name="Yuan D."/>
            <person name="Jin S."/>
            <person name="Zhang L."/>
        </authorList>
    </citation>
    <scope>NUCLEOTIDE SEQUENCE [LARGE SCALE GENOMIC DNA]</scope>
    <source>
        <strain evidence="1">SQ_2022a</strain>
    </source>
</reference>
<proteinExistence type="predicted"/>
<accession>A0ACC0J4C6</accession>
<sequence length="465" mass="51105">MKTRSRATLHRPVVNNFGPSISLERGNCARGEEMSRAINASVHGQGIDVAERNLVVPGGDTESLDRNSVEPEGDVARHTLRVKEALGALTGPSNRPVALQNVLGPRYFVTKPVDPISLISSQPTISNPLVSPIQIEEVSPNSSPIRNDLRTKVVDDCMSTVFNWLTLKRKACEDDDEGRSPKLLKCAALTDVLLQPSQISTTLSQKHSSVWSNSRSKRTTIKPKRYGQKLGKSGLFEVKVELEKLTQAKELLSCSQSSPNPSEPDEYCSQVPIECGAIQLTVHWSCGLVEKLKTEEDRASCLGIVAWIGWFIWKDRNNYVFNHLPVEPSSTLHRARVAMVEFENAILNGLTKKEYISSSFQGEALACRWACIFAQACGLQGATIEGDNKLVILLSVSETVPSWEYGLVIDDIRRLASQEMLILQWSPRSANSVAHWVAQASLHGYLPQDWVSNPPAALATLSGAS</sequence>